<evidence type="ECO:0000313" key="5">
    <source>
        <dbReference type="Proteomes" id="UP001054945"/>
    </source>
</evidence>
<feature type="domain" description="VWFD" evidence="3">
    <location>
        <begin position="266"/>
        <end position="445"/>
    </location>
</feature>
<dbReference type="SUPFAM" id="SSF57603">
    <property type="entry name" value="FnI-like domain"/>
    <property type="match status" value="1"/>
</dbReference>
<dbReference type="EMBL" id="BPLR01015261">
    <property type="protein sequence ID" value="GIY74796.1"/>
    <property type="molecule type" value="Genomic_DNA"/>
</dbReference>
<dbReference type="InterPro" id="IPR002919">
    <property type="entry name" value="TIL_dom"/>
</dbReference>
<dbReference type="PROSITE" id="PS51233">
    <property type="entry name" value="VWFD"/>
    <property type="match status" value="2"/>
</dbReference>
<dbReference type="InterPro" id="IPR036084">
    <property type="entry name" value="Ser_inhib-like_sf"/>
</dbReference>
<evidence type="ECO:0000256" key="2">
    <source>
        <dbReference type="ARBA" id="ARBA00023180"/>
    </source>
</evidence>
<gene>
    <name evidence="4" type="ORF">CEXT_251151</name>
</gene>
<name>A0AAV4VWH8_CAEEX</name>
<dbReference type="Proteomes" id="UP001054945">
    <property type="component" value="Unassembled WGS sequence"/>
</dbReference>
<dbReference type="SMART" id="SM00216">
    <property type="entry name" value="VWD"/>
    <property type="match status" value="1"/>
</dbReference>
<reference evidence="4 5" key="1">
    <citation type="submission" date="2021-06" db="EMBL/GenBank/DDBJ databases">
        <title>Caerostris extrusa draft genome.</title>
        <authorList>
            <person name="Kono N."/>
            <person name="Arakawa K."/>
        </authorList>
    </citation>
    <scope>NUCLEOTIDE SEQUENCE [LARGE SCALE GENOMIC DNA]</scope>
</reference>
<keyword evidence="5" id="KW-1185">Reference proteome</keyword>
<organism evidence="4 5">
    <name type="scientific">Caerostris extrusa</name>
    <name type="common">Bark spider</name>
    <name type="synonym">Caerostris bankana</name>
    <dbReference type="NCBI Taxonomy" id="172846"/>
    <lineage>
        <taxon>Eukaryota</taxon>
        <taxon>Metazoa</taxon>
        <taxon>Ecdysozoa</taxon>
        <taxon>Arthropoda</taxon>
        <taxon>Chelicerata</taxon>
        <taxon>Arachnida</taxon>
        <taxon>Araneae</taxon>
        <taxon>Araneomorphae</taxon>
        <taxon>Entelegynae</taxon>
        <taxon>Araneoidea</taxon>
        <taxon>Araneidae</taxon>
        <taxon>Caerostris</taxon>
    </lineage>
</organism>
<dbReference type="GO" id="GO:0005615">
    <property type="term" value="C:extracellular space"/>
    <property type="evidence" value="ECO:0007669"/>
    <property type="project" value="TreeGrafter"/>
</dbReference>
<accession>A0AAV4VWH8</accession>
<dbReference type="AlphaFoldDB" id="A0AAV4VWH8"/>
<keyword evidence="2" id="KW-0325">Glycoprotein</keyword>
<dbReference type="Gene3D" id="2.10.25.10">
    <property type="entry name" value="Laminin"/>
    <property type="match status" value="1"/>
</dbReference>
<protein>
    <submittedName>
        <fullName evidence="4">Hemocytin</fullName>
    </submittedName>
</protein>
<dbReference type="CDD" id="cd19941">
    <property type="entry name" value="TIL"/>
    <property type="match status" value="1"/>
</dbReference>
<feature type="domain" description="VWFD" evidence="3">
    <location>
        <begin position="1"/>
        <end position="72"/>
    </location>
</feature>
<dbReference type="SMART" id="SM00215">
    <property type="entry name" value="VWC_out"/>
    <property type="match status" value="1"/>
</dbReference>
<dbReference type="Pfam" id="PF01826">
    <property type="entry name" value="TIL"/>
    <property type="match status" value="1"/>
</dbReference>
<evidence type="ECO:0000256" key="1">
    <source>
        <dbReference type="ARBA" id="ARBA00023157"/>
    </source>
</evidence>
<dbReference type="PANTHER" id="PTHR11339:SF386">
    <property type="entry name" value="HEMOLECTIN, ISOFORM A"/>
    <property type="match status" value="1"/>
</dbReference>
<dbReference type="SUPFAM" id="SSF57567">
    <property type="entry name" value="Serine protease inhibitors"/>
    <property type="match status" value="1"/>
</dbReference>
<dbReference type="InterPro" id="IPR050780">
    <property type="entry name" value="Mucin_vWF_Thrombospondin_sf"/>
</dbReference>
<dbReference type="InterPro" id="IPR001007">
    <property type="entry name" value="VWF_dom"/>
</dbReference>
<dbReference type="Pfam" id="PF23244">
    <property type="entry name" value="VWF"/>
    <property type="match status" value="1"/>
</dbReference>
<evidence type="ECO:0000259" key="3">
    <source>
        <dbReference type="PROSITE" id="PS51233"/>
    </source>
</evidence>
<proteinExistence type="predicted"/>
<comment type="caution">
    <text evidence="4">The sequence shown here is derived from an EMBL/GenBank/DDBJ whole genome shotgun (WGS) entry which is preliminary data.</text>
</comment>
<evidence type="ECO:0000313" key="4">
    <source>
        <dbReference type="EMBL" id="GIY74796.1"/>
    </source>
</evidence>
<dbReference type="PANTHER" id="PTHR11339">
    <property type="entry name" value="EXTRACELLULAR MATRIX GLYCOPROTEIN RELATED"/>
    <property type="match status" value="1"/>
</dbReference>
<keyword evidence="1" id="KW-1015">Disulfide bond</keyword>
<dbReference type="InterPro" id="IPR001846">
    <property type="entry name" value="VWF_type-D"/>
</dbReference>
<dbReference type="GO" id="GO:0031012">
    <property type="term" value="C:extracellular matrix"/>
    <property type="evidence" value="ECO:0007669"/>
    <property type="project" value="TreeGrafter"/>
</dbReference>
<sequence length="470" mass="52055">MEKQNLHRSLPALYDQTMGLCGTFNHNQKDDFMTPENDLRPMLTIFASPAGLRQVHQEVSADPPTDLSAKCNRRNCPMQISVLHFEKATFSKVQNSVPVVRCTKSGNPCTCTCEVIASNEYCEPQCVQGCTCPDGMALNSEGFCVAVDQCPCFYKGKEYPASDVIVQGDQVCTCVNAKWECKMDLEKLTQAPATGVSERLIETESHDLCKDGLILDTDIQKCVDIKQCGCIHANQRYKEGDTIKQFCNLCTCQTGEWQCTENVCPGICTAWGESHFKSYDGKIFDFHGDCEYVLSKGRMKGSSFSINVQNVPCGTSGVTCSKAFTLELGNLKQTRGDTNEIIAPKEKLTLVYDNPLPKMSLSSRFVVLESGLFVLVYTDVGVTIRWDKGTRIYVTLDPKWRNRVTGICGNFNDDQADDFLTPSGGIPEARASIFADSWKVQEFCPATQVIEDTCEIHPPRKAGPNRSAES</sequence>
<dbReference type="Pfam" id="PF00094">
    <property type="entry name" value="VWD"/>
    <property type="match status" value="2"/>
</dbReference>